<sequence>MSTNASHRRSTSEPNKPLHISTNAD</sequence>
<name>A0A0A9EHE5_ARUDO</name>
<evidence type="ECO:0000313" key="2">
    <source>
        <dbReference type="EMBL" id="JAD99501.1"/>
    </source>
</evidence>
<evidence type="ECO:0000256" key="1">
    <source>
        <dbReference type="SAM" id="MobiDB-lite"/>
    </source>
</evidence>
<feature type="region of interest" description="Disordered" evidence="1">
    <location>
        <begin position="1"/>
        <end position="25"/>
    </location>
</feature>
<reference evidence="2" key="2">
    <citation type="journal article" date="2015" name="Data Brief">
        <title>Shoot transcriptome of the giant reed, Arundo donax.</title>
        <authorList>
            <person name="Barrero R.A."/>
            <person name="Guerrero F.D."/>
            <person name="Moolhuijzen P."/>
            <person name="Goolsby J.A."/>
            <person name="Tidwell J."/>
            <person name="Bellgard S.E."/>
            <person name="Bellgard M.I."/>
        </authorList>
    </citation>
    <scope>NUCLEOTIDE SEQUENCE</scope>
    <source>
        <tissue evidence="2">Shoot tissue taken approximately 20 cm above the soil surface</tissue>
    </source>
</reference>
<reference evidence="2" key="1">
    <citation type="submission" date="2014-09" db="EMBL/GenBank/DDBJ databases">
        <authorList>
            <person name="Magalhaes I.L.F."/>
            <person name="Oliveira U."/>
            <person name="Santos F.R."/>
            <person name="Vidigal T.H.D.A."/>
            <person name="Brescovit A.D."/>
            <person name="Santos A.J."/>
        </authorList>
    </citation>
    <scope>NUCLEOTIDE SEQUENCE</scope>
    <source>
        <tissue evidence="2">Shoot tissue taken approximately 20 cm above the soil surface</tissue>
    </source>
</reference>
<protein>
    <submittedName>
        <fullName evidence="2">Uncharacterized protein</fullName>
    </submittedName>
</protein>
<proteinExistence type="predicted"/>
<organism evidence="2">
    <name type="scientific">Arundo donax</name>
    <name type="common">Giant reed</name>
    <name type="synonym">Donax arundinaceus</name>
    <dbReference type="NCBI Taxonomy" id="35708"/>
    <lineage>
        <taxon>Eukaryota</taxon>
        <taxon>Viridiplantae</taxon>
        <taxon>Streptophyta</taxon>
        <taxon>Embryophyta</taxon>
        <taxon>Tracheophyta</taxon>
        <taxon>Spermatophyta</taxon>
        <taxon>Magnoliopsida</taxon>
        <taxon>Liliopsida</taxon>
        <taxon>Poales</taxon>
        <taxon>Poaceae</taxon>
        <taxon>PACMAD clade</taxon>
        <taxon>Arundinoideae</taxon>
        <taxon>Arundineae</taxon>
        <taxon>Arundo</taxon>
    </lineage>
</organism>
<dbReference type="EMBL" id="GBRH01198394">
    <property type="protein sequence ID" value="JAD99501.1"/>
    <property type="molecule type" value="Transcribed_RNA"/>
</dbReference>
<accession>A0A0A9EHE5</accession>
<dbReference type="AlphaFoldDB" id="A0A0A9EHE5"/>